<evidence type="ECO:0000313" key="2">
    <source>
        <dbReference type="Proteomes" id="UP000032141"/>
    </source>
</evidence>
<evidence type="ECO:0008006" key="3">
    <source>
        <dbReference type="Google" id="ProtNLM"/>
    </source>
</evidence>
<reference evidence="1" key="1">
    <citation type="journal article" date="2014" name="Genome Biol.">
        <title>Transcriptome and methylome profiling reveals relics of genome dominance in the mesopolyploid Brassica oleracea.</title>
        <authorList>
            <person name="Parkin I.A."/>
            <person name="Koh C."/>
            <person name="Tang H."/>
            <person name="Robinson S.J."/>
            <person name="Kagale S."/>
            <person name="Clarke W.E."/>
            <person name="Town C.D."/>
            <person name="Nixon J."/>
            <person name="Krishnakumar V."/>
            <person name="Bidwell S.L."/>
            <person name="Denoeud F."/>
            <person name="Belcram H."/>
            <person name="Links M.G."/>
            <person name="Just J."/>
            <person name="Clarke C."/>
            <person name="Bender T."/>
            <person name="Huebert T."/>
            <person name="Mason A.S."/>
            <person name="Pires J.C."/>
            <person name="Barker G."/>
            <person name="Moore J."/>
            <person name="Walley P.G."/>
            <person name="Manoli S."/>
            <person name="Batley J."/>
            <person name="Edwards D."/>
            <person name="Nelson M.N."/>
            <person name="Wang X."/>
            <person name="Paterson A.H."/>
            <person name="King G."/>
            <person name="Bancroft I."/>
            <person name="Chalhoub B."/>
            <person name="Sharpe A.G."/>
        </authorList>
    </citation>
    <scope>NUCLEOTIDE SEQUENCE [LARGE SCALE GENOMIC DNA]</scope>
    <source>
        <strain evidence="1">cv. TO1000</strain>
    </source>
</reference>
<dbReference type="eggNOG" id="KOG1075">
    <property type="taxonomic scope" value="Eukaryota"/>
</dbReference>
<protein>
    <recommendedName>
        <fullName evidence="3">Endonuclease/exonuclease/phosphatase domain-containing protein</fullName>
    </recommendedName>
</protein>
<dbReference type="OMA" id="HFSIASY"/>
<dbReference type="SUPFAM" id="SSF56219">
    <property type="entry name" value="DNase I-like"/>
    <property type="match status" value="1"/>
</dbReference>
<dbReference type="InterPro" id="IPR036691">
    <property type="entry name" value="Endo/exonu/phosph_ase_sf"/>
</dbReference>
<name>A0A0D3AGK3_BRAOL</name>
<dbReference type="EnsemblPlants" id="Bo22511s010.1">
    <property type="protein sequence ID" value="Bo22511s010.1"/>
    <property type="gene ID" value="Bo22511s010"/>
</dbReference>
<dbReference type="HOGENOM" id="CLU_2629088_0_0_1"/>
<accession>A0A0D3AGK3</accession>
<evidence type="ECO:0000313" key="1">
    <source>
        <dbReference type="EnsemblPlants" id="Bo22511s010.1"/>
    </source>
</evidence>
<dbReference type="Proteomes" id="UP000032141">
    <property type="component" value="Unassembled WGS sequence"/>
</dbReference>
<keyword evidence="2" id="KW-1185">Reference proteome</keyword>
<proteinExistence type="predicted"/>
<reference evidence="1" key="2">
    <citation type="submission" date="2015-06" db="UniProtKB">
        <authorList>
            <consortium name="EnsemblPlants"/>
        </authorList>
    </citation>
    <scope>IDENTIFICATION</scope>
</reference>
<sequence length="78" mass="8777">MRLVKEVPLIVLGDFNQIRAASEHFSIASYLLPVSGMGELQECLLECGLDDLETRGVFFSWSNGRPEDPILRKLDRAL</sequence>
<organism evidence="1 2">
    <name type="scientific">Brassica oleracea var. oleracea</name>
    <dbReference type="NCBI Taxonomy" id="109376"/>
    <lineage>
        <taxon>Eukaryota</taxon>
        <taxon>Viridiplantae</taxon>
        <taxon>Streptophyta</taxon>
        <taxon>Embryophyta</taxon>
        <taxon>Tracheophyta</taxon>
        <taxon>Spermatophyta</taxon>
        <taxon>Magnoliopsida</taxon>
        <taxon>eudicotyledons</taxon>
        <taxon>Gunneridae</taxon>
        <taxon>Pentapetalae</taxon>
        <taxon>rosids</taxon>
        <taxon>malvids</taxon>
        <taxon>Brassicales</taxon>
        <taxon>Brassicaceae</taxon>
        <taxon>Brassiceae</taxon>
        <taxon>Brassica</taxon>
    </lineage>
</organism>
<dbReference type="AlphaFoldDB" id="A0A0D3AGK3"/>
<dbReference type="Gramene" id="Bo22511s010.1">
    <property type="protein sequence ID" value="Bo22511s010.1"/>
    <property type="gene ID" value="Bo22511s010"/>
</dbReference>